<dbReference type="InterPro" id="IPR059141">
    <property type="entry name" value="Beta-prop_Nup120_160"/>
</dbReference>
<evidence type="ECO:0000313" key="6">
    <source>
        <dbReference type="EMBL" id="KRY66365.1"/>
    </source>
</evidence>
<keyword evidence="10" id="KW-1185">Reference proteome</keyword>
<dbReference type="EMBL" id="JYDR01000172">
    <property type="protein sequence ID" value="KRY66365.1"/>
    <property type="molecule type" value="Genomic_DNA"/>
</dbReference>
<dbReference type="GO" id="GO:0017056">
    <property type="term" value="F:structural constituent of nuclear pore"/>
    <property type="evidence" value="ECO:0007669"/>
    <property type="project" value="TreeGrafter"/>
</dbReference>
<dbReference type="EMBL" id="JYDV01000162">
    <property type="protein sequence ID" value="KRZ27756.1"/>
    <property type="molecule type" value="Genomic_DNA"/>
</dbReference>
<organism evidence="7 10">
    <name type="scientific">Trichinella pseudospiralis</name>
    <name type="common">Parasitic roundworm</name>
    <dbReference type="NCBI Taxonomy" id="6337"/>
    <lineage>
        <taxon>Eukaryota</taxon>
        <taxon>Metazoa</taxon>
        <taxon>Ecdysozoa</taxon>
        <taxon>Nematoda</taxon>
        <taxon>Enoplea</taxon>
        <taxon>Dorylaimia</taxon>
        <taxon>Trichinellida</taxon>
        <taxon>Trichinellidae</taxon>
        <taxon>Trichinella</taxon>
    </lineage>
</organism>
<evidence type="ECO:0000259" key="4">
    <source>
        <dbReference type="Pfam" id="PF11715"/>
    </source>
</evidence>
<evidence type="ECO:0000313" key="10">
    <source>
        <dbReference type="Proteomes" id="UP000054805"/>
    </source>
</evidence>
<dbReference type="EMBL" id="JYDS01000205">
    <property type="protein sequence ID" value="KRZ21439.1"/>
    <property type="molecule type" value="Genomic_DNA"/>
</dbReference>
<feature type="domain" description="NUP160 middle TPR" evidence="5">
    <location>
        <begin position="781"/>
        <end position="1027"/>
    </location>
</feature>
<dbReference type="Proteomes" id="UP000054632">
    <property type="component" value="Unassembled WGS sequence"/>
</dbReference>
<keyword evidence="3" id="KW-0539">Nucleus</keyword>
<evidence type="ECO:0000313" key="8">
    <source>
        <dbReference type="EMBL" id="KRZ27756.1"/>
    </source>
</evidence>
<dbReference type="InterPro" id="IPR056535">
    <property type="entry name" value="TPR_NUP160_M"/>
</dbReference>
<sequence>MSLFSSIEAIRPDAPVVEISKISTLNTISEIKVNQSSGCFTYAEPALENRFIIWRAMGTDLYLEERSFEVNLKSASVCFRFKNEIILPGTLIVESDCNVLVLVATTSCVHRVGLMSPNEFDLGCSVFASVGDQFVNHPCNWYVYNASGTPHLAACMLNAEKEAVFGLADEDGSILLVTLCPYGADGAPAQDVLRHGSRLRRILVGLLHGVGSAGGEGGGQLGSSSMVDLSALYSNETSDVVFCSLSYDCQLRLWSCSRKSVIHTLDMRLCLRQFSQDDQPDWQCVCKWRLKCTAIERTWVVVLYLCIKGVDRFFVFIPSITTHHQVQLVRCIDFPAFDLEVVDFCVNDFRFAALYLQKQRLVLKWKEICLQEYEHGPWVDCGDGDVYLSGGAVSASQLMGKIFHNPLLAYQSVERALRISCGDAYTQPGDFASLRSKLFDYLEDNGVAVRVGGAGKWKQSATLDSTLRTVWNSCIQYHNAAMRPIGLVYLRSCRMLAVITTDRLLFQRDTAPLVLGFVPQFTYDDHRPVADCFSLIHRIIGAGEEQFFSGIEAAKTTPWQLINDELSRVVQDANANSLWQSFHRAMLQDEVVLFQALQVLAGHLDPTVSPNGLSTPFKQPASSFKMSPYGASVTAAYFASTVGESALLCRAALFLMASWCYFRPESKLPSSTWTTMHSELVPKLSLLCQCYVLLKHIGSMTIGEHCRSDWLLVADLLRKLTAPNRVANLKIKTCTSEGDSHHFGKLVVDLYVHLLKMFWPTGGIGSSSGGGGGGGGGGCLQLLDFLLENRMYNDVRRMVERVNRMPSTAVVKALRIYYDAMACLRLKEPQQAYEKFLTAFIGLVDNFNSVQGRLGFDKESFFMRTAALFDKAGFSEQAIQLCLDHLRLLETESSDLWHMLCRLYCSSGQYAEAVQAVVKIQHQPTLEDSLTNLVRRVVDRGLGSELCNCNFGQAEQTFVRILEKMARENKPTDDTYYDMLFAHLNFKMKYRTAAHCMYEKAKRLEAEPASTLNSQSSALYLATTALNFARPQFRYLYFNQQLITLEQLRAEALLVESALRVDNGKLQRRPTVDYTFEQLLRKGHMELAENLCKAYQLPMEKVASVLALNAAWDRLKQLIDRHAHKPELYQAVCASLLNRRRSIPAWLVDQYKETEPVGAMVLFLEHGELEAAVQCASKLLRDRAQEQQPLLPVLELDNLYVVLEETGNLNLLETLIAELQRYSDTVLSQRQ</sequence>
<dbReference type="Gene3D" id="1.25.40.10">
    <property type="entry name" value="Tetratricopeptide repeat domain"/>
    <property type="match status" value="1"/>
</dbReference>
<dbReference type="PANTHER" id="PTHR21286">
    <property type="entry name" value="NUCLEAR PORE COMPLEX PROTEIN NUP160"/>
    <property type="match status" value="1"/>
</dbReference>
<protein>
    <submittedName>
        <fullName evidence="7">Nuclear pore complex protein</fullName>
    </submittedName>
</protein>
<dbReference type="Proteomes" id="UP000054826">
    <property type="component" value="Unassembled WGS sequence"/>
</dbReference>
<evidence type="ECO:0000313" key="7">
    <source>
        <dbReference type="EMBL" id="KRZ21439.1"/>
    </source>
</evidence>
<dbReference type="Pfam" id="PF23354">
    <property type="entry name" value="TPR_NUP160_120_M"/>
    <property type="match status" value="1"/>
</dbReference>
<name>A0A0V1IF89_TRIPS</name>
<feature type="domain" description="Nucleoporin Nup120/160 beta-propeller" evidence="4">
    <location>
        <begin position="50"/>
        <end position="510"/>
    </location>
</feature>
<dbReference type="AlphaFoldDB" id="A0A0V1IF89"/>
<evidence type="ECO:0000256" key="3">
    <source>
        <dbReference type="ARBA" id="ARBA00023242"/>
    </source>
</evidence>
<dbReference type="Proteomes" id="UP000054805">
    <property type="component" value="Unassembled WGS sequence"/>
</dbReference>
<proteinExistence type="predicted"/>
<comment type="subcellular location">
    <subcellularLocation>
        <location evidence="1">Nucleus</location>
    </subcellularLocation>
</comment>
<evidence type="ECO:0000259" key="5">
    <source>
        <dbReference type="Pfam" id="PF23354"/>
    </source>
</evidence>
<evidence type="ECO:0000256" key="2">
    <source>
        <dbReference type="ARBA" id="ARBA00022448"/>
    </source>
</evidence>
<dbReference type="PANTHER" id="PTHR21286:SF0">
    <property type="entry name" value="NUCLEAR PORE COMPLEX PROTEIN NUP160"/>
    <property type="match status" value="1"/>
</dbReference>
<evidence type="ECO:0000256" key="1">
    <source>
        <dbReference type="ARBA" id="ARBA00004123"/>
    </source>
</evidence>
<dbReference type="InterPro" id="IPR011990">
    <property type="entry name" value="TPR-like_helical_dom_sf"/>
</dbReference>
<keyword evidence="2" id="KW-0813">Transport</keyword>
<evidence type="ECO:0000313" key="9">
    <source>
        <dbReference type="Proteomes" id="UP000054632"/>
    </source>
</evidence>
<dbReference type="Pfam" id="PF11715">
    <property type="entry name" value="Beta-prop_Nup120_160"/>
    <property type="match status" value="1"/>
</dbReference>
<comment type="caution">
    <text evidence="7">The sequence shown here is derived from an EMBL/GenBank/DDBJ whole genome shotgun (WGS) entry which is preliminary data.</text>
</comment>
<gene>
    <name evidence="7" type="primary">NUP160</name>
    <name evidence="6" type="ORF">T4A_79</name>
    <name evidence="7" type="ORF">T4B_4504</name>
    <name evidence="8" type="ORF">T4C_13456</name>
</gene>
<dbReference type="InterPro" id="IPR021717">
    <property type="entry name" value="Nucleoporin_Nup160"/>
</dbReference>
<accession>A0A0V1IF89</accession>
<reference evidence="9 10" key="1">
    <citation type="submission" date="2015-01" db="EMBL/GenBank/DDBJ databases">
        <title>Evolution of Trichinella species and genotypes.</title>
        <authorList>
            <person name="Korhonen P.K."/>
            <person name="Edoardo P."/>
            <person name="Giuseppe L.R."/>
            <person name="Gasser R.B."/>
        </authorList>
    </citation>
    <scope>NUCLEOTIDE SEQUENCE [LARGE SCALE GENOMIC DNA]</scope>
    <source>
        <strain evidence="6">ISS13</strain>
        <strain evidence="8">ISS176</strain>
        <strain evidence="7">ISS588</strain>
    </source>
</reference>
<dbReference type="GO" id="GO:0005643">
    <property type="term" value="C:nuclear pore"/>
    <property type="evidence" value="ECO:0007669"/>
    <property type="project" value="TreeGrafter"/>
</dbReference>